<evidence type="ECO:0000259" key="1">
    <source>
        <dbReference type="Pfam" id="PF13456"/>
    </source>
</evidence>
<dbReference type="PANTHER" id="PTHR47723:SF22">
    <property type="entry name" value="RNASE H TYPE-1 DOMAIN-CONTAINING PROTEIN"/>
    <property type="match status" value="1"/>
</dbReference>
<protein>
    <recommendedName>
        <fullName evidence="1">RNase H type-1 domain-containing protein</fullName>
    </recommendedName>
</protein>
<feature type="domain" description="RNase H type-1" evidence="1">
    <location>
        <begin position="198"/>
        <end position="322"/>
    </location>
</feature>
<proteinExistence type="predicted"/>
<dbReference type="SUPFAM" id="SSF53098">
    <property type="entry name" value="Ribonuclease H-like"/>
    <property type="match status" value="1"/>
</dbReference>
<keyword evidence="3" id="KW-1185">Reference proteome</keyword>
<sequence>MKGGNIVIVLSNGGELGKDLGPSFKEALSNGGPSLLPQARNSSTQISNDTKLDKKVTSKLVWKGLGQSLSDHYPVILGELVVDWGPKPFRFLKVWKALSDCEGIKAPGSDGLNFNFIKANWELIKEKQLGMLNGATFGDGAVHISHLQFVDDTILFLEPKLEYLMNAKRILRCVDGLVAKVKRASVGSPPPIFDLSFNVDGSSRGSPGETGISGVLCDSSVKILCLFSFHVGSPDVVTAEVLAIHKACQLISGKVYLARRCITIFCDSKSVVAWIKDSDFGNLQLVHLVYDIHQFMKSSAGFDIMYIPWESNSFTDSLAKAASNSGRDRLEWGDV</sequence>
<dbReference type="Gene3D" id="3.30.420.10">
    <property type="entry name" value="Ribonuclease H-like superfamily/Ribonuclease H"/>
    <property type="match status" value="1"/>
</dbReference>
<accession>A0AAD9WWG5</accession>
<dbReference type="EMBL" id="JANJYI010000006">
    <property type="protein sequence ID" value="KAK2646409.1"/>
    <property type="molecule type" value="Genomic_DNA"/>
</dbReference>
<dbReference type="PANTHER" id="PTHR47723">
    <property type="entry name" value="OS05G0353850 PROTEIN"/>
    <property type="match status" value="1"/>
</dbReference>
<evidence type="ECO:0000313" key="2">
    <source>
        <dbReference type="EMBL" id="KAK2646409.1"/>
    </source>
</evidence>
<organism evidence="2 3">
    <name type="scientific">Dipteronia dyeriana</name>
    <dbReference type="NCBI Taxonomy" id="168575"/>
    <lineage>
        <taxon>Eukaryota</taxon>
        <taxon>Viridiplantae</taxon>
        <taxon>Streptophyta</taxon>
        <taxon>Embryophyta</taxon>
        <taxon>Tracheophyta</taxon>
        <taxon>Spermatophyta</taxon>
        <taxon>Magnoliopsida</taxon>
        <taxon>eudicotyledons</taxon>
        <taxon>Gunneridae</taxon>
        <taxon>Pentapetalae</taxon>
        <taxon>rosids</taxon>
        <taxon>malvids</taxon>
        <taxon>Sapindales</taxon>
        <taxon>Sapindaceae</taxon>
        <taxon>Hippocastanoideae</taxon>
        <taxon>Acereae</taxon>
        <taxon>Dipteronia</taxon>
    </lineage>
</organism>
<dbReference type="GO" id="GO:0003676">
    <property type="term" value="F:nucleic acid binding"/>
    <property type="evidence" value="ECO:0007669"/>
    <property type="project" value="InterPro"/>
</dbReference>
<dbReference type="InterPro" id="IPR012337">
    <property type="entry name" value="RNaseH-like_sf"/>
</dbReference>
<reference evidence="2" key="1">
    <citation type="journal article" date="2023" name="Plant J.">
        <title>Genome sequences and population genomics provide insights into the demographic history, inbreeding, and mutation load of two 'living fossil' tree species of Dipteronia.</title>
        <authorList>
            <person name="Feng Y."/>
            <person name="Comes H.P."/>
            <person name="Chen J."/>
            <person name="Zhu S."/>
            <person name="Lu R."/>
            <person name="Zhang X."/>
            <person name="Li P."/>
            <person name="Qiu J."/>
            <person name="Olsen K.M."/>
            <person name="Qiu Y."/>
        </authorList>
    </citation>
    <scope>NUCLEOTIDE SEQUENCE</scope>
    <source>
        <strain evidence="2">KIB01</strain>
    </source>
</reference>
<dbReference type="GO" id="GO:0004523">
    <property type="term" value="F:RNA-DNA hybrid ribonuclease activity"/>
    <property type="evidence" value="ECO:0007669"/>
    <property type="project" value="InterPro"/>
</dbReference>
<name>A0AAD9WWG5_9ROSI</name>
<dbReference type="Pfam" id="PF13456">
    <property type="entry name" value="RVT_3"/>
    <property type="match status" value="1"/>
</dbReference>
<dbReference type="CDD" id="cd06222">
    <property type="entry name" value="RNase_H_like"/>
    <property type="match status" value="1"/>
</dbReference>
<dbReference type="InterPro" id="IPR002156">
    <property type="entry name" value="RNaseH_domain"/>
</dbReference>
<comment type="caution">
    <text evidence="2">The sequence shown here is derived from an EMBL/GenBank/DDBJ whole genome shotgun (WGS) entry which is preliminary data.</text>
</comment>
<evidence type="ECO:0000313" key="3">
    <source>
        <dbReference type="Proteomes" id="UP001280121"/>
    </source>
</evidence>
<dbReference type="InterPro" id="IPR036397">
    <property type="entry name" value="RNaseH_sf"/>
</dbReference>
<dbReference type="InterPro" id="IPR053151">
    <property type="entry name" value="RNase_H-like"/>
</dbReference>
<dbReference type="InterPro" id="IPR044730">
    <property type="entry name" value="RNase_H-like_dom_plant"/>
</dbReference>
<gene>
    <name evidence="2" type="ORF">Ddye_021604</name>
</gene>
<dbReference type="Proteomes" id="UP001280121">
    <property type="component" value="Unassembled WGS sequence"/>
</dbReference>
<dbReference type="AlphaFoldDB" id="A0AAD9WWG5"/>